<dbReference type="AlphaFoldDB" id="A0A2U2JAM2"/>
<keyword evidence="3" id="KW-1185">Reference proteome</keyword>
<keyword evidence="1" id="KW-0812">Transmembrane</keyword>
<name>A0A2U2JAM2_9FLAO</name>
<protein>
    <submittedName>
        <fullName evidence="2">Uncharacterized protein</fullName>
    </submittedName>
</protein>
<accession>A0A2U2JAM2</accession>
<proteinExistence type="predicted"/>
<evidence type="ECO:0000313" key="3">
    <source>
        <dbReference type="Proteomes" id="UP000245670"/>
    </source>
</evidence>
<evidence type="ECO:0000313" key="2">
    <source>
        <dbReference type="EMBL" id="PWG05382.1"/>
    </source>
</evidence>
<keyword evidence="1" id="KW-0472">Membrane</keyword>
<feature type="transmembrane region" description="Helical" evidence="1">
    <location>
        <begin position="53"/>
        <end position="74"/>
    </location>
</feature>
<comment type="caution">
    <text evidence="2">The sequence shown here is derived from an EMBL/GenBank/DDBJ whole genome shotgun (WGS) entry which is preliminary data.</text>
</comment>
<keyword evidence="1" id="KW-1133">Transmembrane helix</keyword>
<reference evidence="2 3" key="1">
    <citation type="submission" date="2018-05" db="EMBL/GenBank/DDBJ databases">
        <title>Polaribacter aquimarinus sp. nov., isolated from sediment in a sediment of sea.</title>
        <authorList>
            <person name="Lu D."/>
        </authorList>
    </citation>
    <scope>NUCLEOTIDE SEQUENCE [LARGE SCALE GENOMIC DNA]</scope>
    <source>
        <strain evidence="2 3">ZY113</strain>
    </source>
</reference>
<evidence type="ECO:0000256" key="1">
    <source>
        <dbReference type="SAM" id="Phobius"/>
    </source>
</evidence>
<dbReference type="Proteomes" id="UP000245670">
    <property type="component" value="Unassembled WGS sequence"/>
</dbReference>
<gene>
    <name evidence="2" type="ORF">DIS07_09125</name>
</gene>
<feature type="transmembrane region" description="Helical" evidence="1">
    <location>
        <begin position="12"/>
        <end position="32"/>
    </location>
</feature>
<sequence length="77" mass="9006">MFLSGPSSFLDFVYIFLLFMLLPCLFFGGIIHSFFKDSIFYKTIIKINLLRKVLYYIVLVISSVLICILSFYIFGEI</sequence>
<organism evidence="2 3">
    <name type="scientific">Polaribacter aquimarinus</name>
    <dbReference type="NCBI Taxonomy" id="2100726"/>
    <lineage>
        <taxon>Bacteria</taxon>
        <taxon>Pseudomonadati</taxon>
        <taxon>Bacteroidota</taxon>
        <taxon>Flavobacteriia</taxon>
        <taxon>Flavobacteriales</taxon>
        <taxon>Flavobacteriaceae</taxon>
    </lineage>
</organism>
<dbReference type="EMBL" id="QFFG01000003">
    <property type="protein sequence ID" value="PWG05382.1"/>
    <property type="molecule type" value="Genomic_DNA"/>
</dbReference>